<proteinExistence type="predicted"/>
<keyword evidence="3" id="KW-1185">Reference proteome</keyword>
<dbReference type="Proteomes" id="UP000054011">
    <property type="component" value="Unassembled WGS sequence"/>
</dbReference>
<dbReference type="InterPro" id="IPR018727">
    <property type="entry name" value="DUF2267"/>
</dbReference>
<evidence type="ECO:0000313" key="2">
    <source>
        <dbReference type="EMBL" id="KUH40595.1"/>
    </source>
</evidence>
<evidence type="ECO:0000256" key="1">
    <source>
        <dbReference type="SAM" id="MobiDB-lite"/>
    </source>
</evidence>
<gene>
    <name evidence="2" type="ORF">ATE80_01620</name>
</gene>
<dbReference type="RefSeq" id="WP_058940251.1">
    <property type="nucleotide sequence ID" value="NZ_LNSV01000002.1"/>
</dbReference>
<feature type="compositionally biased region" description="Basic and acidic residues" evidence="1">
    <location>
        <begin position="83"/>
        <end position="92"/>
    </location>
</feature>
<sequence>MRQDEFLARVCERGEYRGPDEAARITAAVLEVLGHRVAPEDAAALAALLPGDLGAPLAVDGARTGAARTDGPRSDGNGGADGPAERFGVEEFHRRVDERTGVRPRTAQWDAAAVLGTLAEVLPGDELDRITGRLPREFAALFRGATPPD</sequence>
<dbReference type="STRING" id="936756.ATE80_01620"/>
<evidence type="ECO:0008006" key="4">
    <source>
        <dbReference type="Google" id="ProtNLM"/>
    </source>
</evidence>
<feature type="region of interest" description="Disordered" evidence="1">
    <location>
        <begin position="62"/>
        <end position="92"/>
    </location>
</feature>
<name>A0A117IXF7_9ACTN</name>
<accession>A0A117IXF7</accession>
<evidence type="ECO:0000313" key="3">
    <source>
        <dbReference type="Proteomes" id="UP000054011"/>
    </source>
</evidence>
<dbReference type="InterPro" id="IPR038282">
    <property type="entry name" value="DUF2267_sf"/>
</dbReference>
<dbReference type="EMBL" id="LNSV01000002">
    <property type="protein sequence ID" value="KUH40595.1"/>
    <property type="molecule type" value="Genomic_DNA"/>
</dbReference>
<organism evidence="2 3">
    <name type="scientific">Streptomyces kanasensis</name>
    <dbReference type="NCBI Taxonomy" id="936756"/>
    <lineage>
        <taxon>Bacteria</taxon>
        <taxon>Bacillati</taxon>
        <taxon>Actinomycetota</taxon>
        <taxon>Actinomycetes</taxon>
        <taxon>Kitasatosporales</taxon>
        <taxon>Streptomycetaceae</taxon>
        <taxon>Streptomyces</taxon>
    </lineage>
</organism>
<comment type="caution">
    <text evidence="2">The sequence shown here is derived from an EMBL/GenBank/DDBJ whole genome shotgun (WGS) entry which is preliminary data.</text>
</comment>
<reference evidence="2 3" key="1">
    <citation type="submission" date="2015-11" db="EMBL/GenBank/DDBJ databases">
        <title>Genome-wide analysis reveals the secondary metabolome in Streptomyces kanasensis ZX01.</title>
        <authorList>
            <person name="Zhang G."/>
            <person name="Han L."/>
            <person name="Feng J."/>
            <person name="Zhang X."/>
        </authorList>
    </citation>
    <scope>NUCLEOTIDE SEQUENCE [LARGE SCALE GENOMIC DNA]</scope>
    <source>
        <strain evidence="2 3">ZX01</strain>
    </source>
</reference>
<dbReference type="OrthoDB" id="952780at2"/>
<dbReference type="Gene3D" id="1.10.490.110">
    <property type="entry name" value="Uncharacterized conserved protein DUF2267"/>
    <property type="match status" value="1"/>
</dbReference>
<dbReference type="AlphaFoldDB" id="A0A117IXF7"/>
<protein>
    <recommendedName>
        <fullName evidence="4">DUF2267 domain-containing protein</fullName>
    </recommendedName>
</protein>
<dbReference type="Pfam" id="PF10025">
    <property type="entry name" value="DUF2267"/>
    <property type="match status" value="1"/>
</dbReference>